<dbReference type="GO" id="GO:0016616">
    <property type="term" value="F:oxidoreductase activity, acting on the CH-OH group of donors, NAD or NADP as acceptor"/>
    <property type="evidence" value="ECO:0007669"/>
    <property type="project" value="TreeGrafter"/>
</dbReference>
<dbReference type="InterPro" id="IPR015815">
    <property type="entry name" value="HIBADH-related"/>
</dbReference>
<dbReference type="PANTHER" id="PTHR22981">
    <property type="entry name" value="3-HYDROXYISOBUTYRATE DEHYDROGENASE-RELATED"/>
    <property type="match status" value="1"/>
</dbReference>
<dbReference type="AlphaFoldDB" id="A0A537JHJ7"/>
<dbReference type="InterPro" id="IPR006115">
    <property type="entry name" value="6PGDH_NADP-bd"/>
</dbReference>
<feature type="domain" description="6-phosphogluconate dehydrogenase NADP-binding" evidence="5">
    <location>
        <begin position="5"/>
        <end position="164"/>
    </location>
</feature>
<dbReference type="GO" id="GO:0016054">
    <property type="term" value="P:organic acid catabolic process"/>
    <property type="evidence" value="ECO:0007669"/>
    <property type="project" value="UniProtKB-ARBA"/>
</dbReference>
<dbReference type="SUPFAM" id="SSF51735">
    <property type="entry name" value="NAD(P)-binding Rossmann-fold domains"/>
    <property type="match status" value="1"/>
</dbReference>
<feature type="active site" evidence="4">
    <location>
        <position position="174"/>
    </location>
</feature>
<dbReference type="GO" id="GO:0051287">
    <property type="term" value="F:NAD binding"/>
    <property type="evidence" value="ECO:0007669"/>
    <property type="project" value="InterPro"/>
</dbReference>
<protein>
    <submittedName>
        <fullName evidence="7">NAD(P)-dependent oxidoreductase</fullName>
    </submittedName>
</protein>
<dbReference type="Pfam" id="PF14833">
    <property type="entry name" value="NAD_binding_11"/>
    <property type="match status" value="1"/>
</dbReference>
<sequence>MDRPRIGFIGLGRMGTPMAQRLLAAGYSLTVHDLRQEAVAATGRAGAEAGGSPAEVAGRTDVVITMLPDANAVERVVYGDRGLLRAMRSGQFLLEMTSSRPRVTRRIAADLTAQGVRVLDAPVSGGVRGAAAGGLCIMAGGPADVLDALRPILDHLGRHTVHVGDAPGDGDTAKTLNNLLSATTIWSSIEAVVLGIKAGLAPDRLLAAINLSTGRSYTTETKFSQYILPRNFSAGFTVGQYLKDLNICLDLAEEMDAPMLLGSAVRQAWMNAAEEGMADLDHTALIDLLERRMDAEGKPRR</sequence>
<keyword evidence="3" id="KW-0520">NAD</keyword>
<evidence type="ECO:0000256" key="2">
    <source>
        <dbReference type="ARBA" id="ARBA00023002"/>
    </source>
</evidence>
<dbReference type="EMBL" id="VBAN01000154">
    <property type="protein sequence ID" value="TMI82586.1"/>
    <property type="molecule type" value="Genomic_DNA"/>
</dbReference>
<proteinExistence type="inferred from homology"/>
<evidence type="ECO:0000256" key="3">
    <source>
        <dbReference type="ARBA" id="ARBA00023027"/>
    </source>
</evidence>
<evidence type="ECO:0000259" key="5">
    <source>
        <dbReference type="Pfam" id="PF03446"/>
    </source>
</evidence>
<dbReference type="PIRSF" id="PIRSF000103">
    <property type="entry name" value="HIBADH"/>
    <property type="match status" value="1"/>
</dbReference>
<evidence type="ECO:0000256" key="1">
    <source>
        <dbReference type="ARBA" id="ARBA00009080"/>
    </source>
</evidence>
<accession>A0A537JHJ7</accession>
<evidence type="ECO:0000313" key="8">
    <source>
        <dbReference type="Proteomes" id="UP000318093"/>
    </source>
</evidence>
<dbReference type="InterPro" id="IPR036291">
    <property type="entry name" value="NAD(P)-bd_dom_sf"/>
</dbReference>
<evidence type="ECO:0000256" key="4">
    <source>
        <dbReference type="PIRSR" id="PIRSR000103-1"/>
    </source>
</evidence>
<dbReference type="InterPro" id="IPR013328">
    <property type="entry name" value="6PGD_dom2"/>
</dbReference>
<dbReference type="PROSITE" id="PS00895">
    <property type="entry name" value="3_HYDROXYISOBUT_DH"/>
    <property type="match status" value="1"/>
</dbReference>
<dbReference type="InterPro" id="IPR008927">
    <property type="entry name" value="6-PGluconate_DH-like_C_sf"/>
</dbReference>
<evidence type="ECO:0000259" key="6">
    <source>
        <dbReference type="Pfam" id="PF14833"/>
    </source>
</evidence>
<gene>
    <name evidence="7" type="ORF">E6H03_05295</name>
</gene>
<keyword evidence="2" id="KW-0560">Oxidoreductase</keyword>
<organism evidence="7 8">
    <name type="scientific">Candidatus Segetimicrobium genomatis</name>
    <dbReference type="NCBI Taxonomy" id="2569760"/>
    <lineage>
        <taxon>Bacteria</taxon>
        <taxon>Bacillati</taxon>
        <taxon>Candidatus Sysuimicrobiota</taxon>
        <taxon>Candidatus Sysuimicrobiia</taxon>
        <taxon>Candidatus Sysuimicrobiales</taxon>
        <taxon>Candidatus Segetimicrobiaceae</taxon>
        <taxon>Candidatus Segetimicrobium</taxon>
    </lineage>
</organism>
<dbReference type="Gene3D" id="1.10.1040.10">
    <property type="entry name" value="N-(1-d-carboxylethyl)-l-norvaline Dehydrogenase, domain 2"/>
    <property type="match status" value="1"/>
</dbReference>
<dbReference type="InterPro" id="IPR029154">
    <property type="entry name" value="HIBADH-like_NADP-bd"/>
</dbReference>
<name>A0A537JHJ7_9BACT</name>
<dbReference type="SUPFAM" id="SSF48179">
    <property type="entry name" value="6-phosphogluconate dehydrogenase C-terminal domain-like"/>
    <property type="match status" value="1"/>
</dbReference>
<reference evidence="7 8" key="1">
    <citation type="journal article" date="2019" name="Nat. Microbiol.">
        <title>Mediterranean grassland soil C-N compound turnover is dependent on rainfall and depth, and is mediated by genomically divergent microorganisms.</title>
        <authorList>
            <person name="Diamond S."/>
            <person name="Andeer P.F."/>
            <person name="Li Z."/>
            <person name="Crits-Christoph A."/>
            <person name="Burstein D."/>
            <person name="Anantharaman K."/>
            <person name="Lane K.R."/>
            <person name="Thomas B.C."/>
            <person name="Pan C."/>
            <person name="Northen T.R."/>
            <person name="Banfield J.F."/>
        </authorList>
    </citation>
    <scope>NUCLEOTIDE SEQUENCE [LARGE SCALE GENOMIC DNA]</scope>
    <source>
        <strain evidence="7">NP_6</strain>
    </source>
</reference>
<dbReference type="InterPro" id="IPR002204">
    <property type="entry name" value="3-OH-isobutyrate_DH-rel_CS"/>
</dbReference>
<dbReference type="Pfam" id="PF03446">
    <property type="entry name" value="NAD_binding_2"/>
    <property type="match status" value="1"/>
</dbReference>
<dbReference type="PANTHER" id="PTHR22981:SF7">
    <property type="entry name" value="3-HYDROXYISOBUTYRATE DEHYDROGENASE, MITOCHONDRIAL"/>
    <property type="match status" value="1"/>
</dbReference>
<dbReference type="Gene3D" id="3.40.50.720">
    <property type="entry name" value="NAD(P)-binding Rossmann-like Domain"/>
    <property type="match status" value="1"/>
</dbReference>
<comment type="similarity">
    <text evidence="1">Belongs to the HIBADH-related family.</text>
</comment>
<dbReference type="GO" id="GO:0050661">
    <property type="term" value="F:NADP binding"/>
    <property type="evidence" value="ECO:0007669"/>
    <property type="project" value="InterPro"/>
</dbReference>
<evidence type="ECO:0000313" key="7">
    <source>
        <dbReference type="EMBL" id="TMI82586.1"/>
    </source>
</evidence>
<feature type="domain" description="3-hydroxyisobutyrate dehydrogenase-like NAD-binding" evidence="6">
    <location>
        <begin position="168"/>
        <end position="289"/>
    </location>
</feature>
<dbReference type="Proteomes" id="UP000318093">
    <property type="component" value="Unassembled WGS sequence"/>
</dbReference>
<comment type="caution">
    <text evidence="7">The sequence shown here is derived from an EMBL/GenBank/DDBJ whole genome shotgun (WGS) entry which is preliminary data.</text>
</comment>